<evidence type="ECO:0000313" key="2">
    <source>
        <dbReference type="Proteomes" id="UP001595990"/>
    </source>
</evidence>
<protein>
    <submittedName>
        <fullName evidence="1">Uncharacterized protein</fullName>
    </submittedName>
</protein>
<sequence>MSELIKNLTSVDYRTIVQLPNDLATLADRDNTRDAFDERYGQLRLKYATKKALLRQLEDACE</sequence>
<accession>A0ABV9BUS5</accession>
<gene>
    <name evidence="1" type="ORF">ACFPEN_33200</name>
</gene>
<dbReference type="Proteomes" id="UP001595990">
    <property type="component" value="Unassembled WGS sequence"/>
</dbReference>
<keyword evidence="2" id="KW-1185">Reference proteome</keyword>
<dbReference type="RefSeq" id="WP_411951801.1">
    <property type="nucleotide sequence ID" value="NZ_JBHSFS010000025.1"/>
</dbReference>
<evidence type="ECO:0000313" key="1">
    <source>
        <dbReference type="EMBL" id="MFC4517751.1"/>
    </source>
</evidence>
<name>A0ABV9BUS5_9ACTN</name>
<proteinExistence type="predicted"/>
<reference evidence="2" key="1">
    <citation type="journal article" date="2019" name="Int. J. Syst. Evol. Microbiol.">
        <title>The Global Catalogue of Microorganisms (GCM) 10K type strain sequencing project: providing services to taxonomists for standard genome sequencing and annotation.</title>
        <authorList>
            <consortium name="The Broad Institute Genomics Platform"/>
            <consortium name="The Broad Institute Genome Sequencing Center for Infectious Disease"/>
            <person name="Wu L."/>
            <person name="Ma J."/>
        </authorList>
    </citation>
    <scope>NUCLEOTIDE SEQUENCE [LARGE SCALE GENOMIC DNA]</scope>
    <source>
        <strain evidence="2">CECT 8064</strain>
    </source>
</reference>
<dbReference type="EMBL" id="JBHSFS010000025">
    <property type="protein sequence ID" value="MFC4517751.1"/>
    <property type="molecule type" value="Genomic_DNA"/>
</dbReference>
<organism evidence="1 2">
    <name type="scientific">Streptomyces ehimensis</name>
    <dbReference type="NCBI Taxonomy" id="68195"/>
    <lineage>
        <taxon>Bacteria</taxon>
        <taxon>Bacillati</taxon>
        <taxon>Actinomycetota</taxon>
        <taxon>Actinomycetes</taxon>
        <taxon>Kitasatosporales</taxon>
        <taxon>Streptomycetaceae</taxon>
        <taxon>Streptomyces</taxon>
    </lineage>
</organism>
<comment type="caution">
    <text evidence="1">The sequence shown here is derived from an EMBL/GenBank/DDBJ whole genome shotgun (WGS) entry which is preliminary data.</text>
</comment>